<dbReference type="AlphaFoldDB" id="A0A2H3J6P2"/>
<dbReference type="EMBL" id="KB467831">
    <property type="protein sequence ID" value="PCH33318.1"/>
    <property type="molecule type" value="Genomic_DNA"/>
</dbReference>
<sequence>MRYHLRPGLEMAYTRMPENTAQRTSGISTTSVPTKSYVTQLYYGYHRSEFAGRNHKQPELKRAFKGSRIPYSAYTKTLYPFLTAA</sequence>
<name>A0A2H3J6P2_WOLCO</name>
<evidence type="ECO:0000313" key="1">
    <source>
        <dbReference type="EMBL" id="PCH33318.1"/>
    </source>
</evidence>
<protein>
    <submittedName>
        <fullName evidence="1">Uncharacterized protein</fullName>
    </submittedName>
</protein>
<proteinExistence type="predicted"/>
<reference evidence="1 2" key="1">
    <citation type="journal article" date="2012" name="Science">
        <title>The Paleozoic origin of enzymatic lignin decomposition reconstructed from 31 fungal genomes.</title>
        <authorList>
            <person name="Floudas D."/>
            <person name="Binder M."/>
            <person name="Riley R."/>
            <person name="Barry K."/>
            <person name="Blanchette R.A."/>
            <person name="Henrissat B."/>
            <person name="Martinez A.T."/>
            <person name="Otillar R."/>
            <person name="Spatafora J.W."/>
            <person name="Yadav J.S."/>
            <person name="Aerts A."/>
            <person name="Benoit I."/>
            <person name="Boyd A."/>
            <person name="Carlson A."/>
            <person name="Copeland A."/>
            <person name="Coutinho P.M."/>
            <person name="de Vries R.P."/>
            <person name="Ferreira P."/>
            <person name="Findley K."/>
            <person name="Foster B."/>
            <person name="Gaskell J."/>
            <person name="Glotzer D."/>
            <person name="Gorecki P."/>
            <person name="Heitman J."/>
            <person name="Hesse C."/>
            <person name="Hori C."/>
            <person name="Igarashi K."/>
            <person name="Jurgens J.A."/>
            <person name="Kallen N."/>
            <person name="Kersten P."/>
            <person name="Kohler A."/>
            <person name="Kuees U."/>
            <person name="Kumar T.K.A."/>
            <person name="Kuo A."/>
            <person name="LaButti K."/>
            <person name="Larrondo L.F."/>
            <person name="Lindquist E."/>
            <person name="Ling A."/>
            <person name="Lombard V."/>
            <person name="Lucas S."/>
            <person name="Lundell T."/>
            <person name="Martin R."/>
            <person name="McLaughlin D.J."/>
            <person name="Morgenstern I."/>
            <person name="Morin E."/>
            <person name="Murat C."/>
            <person name="Nagy L.G."/>
            <person name="Nolan M."/>
            <person name="Ohm R.A."/>
            <person name="Patyshakuliyeva A."/>
            <person name="Rokas A."/>
            <person name="Ruiz-Duenas F.J."/>
            <person name="Sabat G."/>
            <person name="Salamov A."/>
            <person name="Samejima M."/>
            <person name="Schmutz J."/>
            <person name="Slot J.C."/>
            <person name="St John F."/>
            <person name="Stenlid J."/>
            <person name="Sun H."/>
            <person name="Sun S."/>
            <person name="Syed K."/>
            <person name="Tsang A."/>
            <person name="Wiebenga A."/>
            <person name="Young D."/>
            <person name="Pisabarro A."/>
            <person name="Eastwood D.C."/>
            <person name="Martin F."/>
            <person name="Cullen D."/>
            <person name="Grigoriev I.V."/>
            <person name="Hibbett D.S."/>
        </authorList>
    </citation>
    <scope>NUCLEOTIDE SEQUENCE [LARGE SCALE GENOMIC DNA]</scope>
    <source>
        <strain evidence="1 2">MD-104</strain>
    </source>
</reference>
<dbReference type="Proteomes" id="UP000218811">
    <property type="component" value="Unassembled WGS sequence"/>
</dbReference>
<gene>
    <name evidence="1" type="ORF">WOLCODRAFT_21909</name>
</gene>
<accession>A0A2H3J6P2</accession>
<evidence type="ECO:0000313" key="2">
    <source>
        <dbReference type="Proteomes" id="UP000218811"/>
    </source>
</evidence>
<organism evidence="1 2">
    <name type="scientific">Wolfiporia cocos (strain MD-104)</name>
    <name type="common">Brown rot fungus</name>
    <dbReference type="NCBI Taxonomy" id="742152"/>
    <lineage>
        <taxon>Eukaryota</taxon>
        <taxon>Fungi</taxon>
        <taxon>Dikarya</taxon>
        <taxon>Basidiomycota</taxon>
        <taxon>Agaricomycotina</taxon>
        <taxon>Agaricomycetes</taxon>
        <taxon>Polyporales</taxon>
        <taxon>Phaeolaceae</taxon>
        <taxon>Wolfiporia</taxon>
    </lineage>
</organism>
<keyword evidence="2" id="KW-1185">Reference proteome</keyword>